<dbReference type="EMBL" id="JAKJXP020000012">
    <property type="protein sequence ID" value="KAK7755568.1"/>
    <property type="molecule type" value="Genomic_DNA"/>
</dbReference>
<dbReference type="GO" id="GO:0016491">
    <property type="term" value="F:oxidoreductase activity"/>
    <property type="evidence" value="ECO:0007669"/>
    <property type="project" value="UniProtKB-KW"/>
</dbReference>
<evidence type="ECO:0000259" key="5">
    <source>
        <dbReference type="Pfam" id="PF01494"/>
    </source>
</evidence>
<keyword evidence="7" id="KW-1185">Reference proteome</keyword>
<evidence type="ECO:0000256" key="2">
    <source>
        <dbReference type="ARBA" id="ARBA00022630"/>
    </source>
</evidence>
<gene>
    <name evidence="6" type="ORF">SLS62_002502</name>
</gene>
<name>A0AAN9YQV2_9PEZI</name>
<evidence type="ECO:0000313" key="6">
    <source>
        <dbReference type="EMBL" id="KAK7755568.1"/>
    </source>
</evidence>
<comment type="caution">
    <text evidence="6">The sequence shown here is derived from an EMBL/GenBank/DDBJ whole genome shotgun (WGS) entry which is preliminary data.</text>
</comment>
<dbReference type="InterPro" id="IPR002938">
    <property type="entry name" value="FAD-bd"/>
</dbReference>
<keyword evidence="2" id="KW-0285">Flavoprotein</keyword>
<comment type="pathway">
    <text evidence="1">Secondary metabolite biosynthesis.</text>
</comment>
<evidence type="ECO:0000256" key="1">
    <source>
        <dbReference type="ARBA" id="ARBA00005179"/>
    </source>
</evidence>
<keyword evidence="3" id="KW-0274">FAD</keyword>
<evidence type="ECO:0000313" key="7">
    <source>
        <dbReference type="Proteomes" id="UP001320420"/>
    </source>
</evidence>
<keyword evidence="4" id="KW-0560">Oxidoreductase</keyword>
<evidence type="ECO:0000256" key="4">
    <source>
        <dbReference type="ARBA" id="ARBA00023002"/>
    </source>
</evidence>
<dbReference type="PRINTS" id="PR00420">
    <property type="entry name" value="RNGMNOXGNASE"/>
</dbReference>
<protein>
    <recommendedName>
        <fullName evidence="5">FAD-binding domain-containing protein</fullName>
    </recommendedName>
</protein>
<dbReference type="InterPro" id="IPR036188">
    <property type="entry name" value="FAD/NAD-bd_sf"/>
</dbReference>
<dbReference type="Proteomes" id="UP001320420">
    <property type="component" value="Unassembled WGS sequence"/>
</dbReference>
<accession>A0AAN9YQV2</accession>
<dbReference type="GO" id="GO:0071949">
    <property type="term" value="F:FAD binding"/>
    <property type="evidence" value="ECO:0007669"/>
    <property type="project" value="InterPro"/>
</dbReference>
<proteinExistence type="predicted"/>
<dbReference type="SUPFAM" id="SSF51905">
    <property type="entry name" value="FAD/NAD(P)-binding domain"/>
    <property type="match status" value="1"/>
</dbReference>
<feature type="domain" description="FAD-binding" evidence="5">
    <location>
        <begin position="4"/>
        <end position="66"/>
    </location>
</feature>
<organism evidence="6 7">
    <name type="scientific">Diatrype stigma</name>
    <dbReference type="NCBI Taxonomy" id="117547"/>
    <lineage>
        <taxon>Eukaryota</taxon>
        <taxon>Fungi</taxon>
        <taxon>Dikarya</taxon>
        <taxon>Ascomycota</taxon>
        <taxon>Pezizomycotina</taxon>
        <taxon>Sordariomycetes</taxon>
        <taxon>Xylariomycetidae</taxon>
        <taxon>Xylariales</taxon>
        <taxon>Diatrypaceae</taxon>
        <taxon>Diatrype</taxon>
    </lineage>
</organism>
<sequence length="123" mass="13958">MHRRILLAADAAHLCNPWGGMGITSGFVDVGGLYDCLAGIWDGKADESILDIYSEKRIERYRNVIDPVSQNDFKRVSSNPDTLLDRDPILQAFKKAENNKALQQELLLSSLSVRYDFTQHYQK</sequence>
<reference evidence="6 7" key="1">
    <citation type="submission" date="2024-02" db="EMBL/GenBank/DDBJ databases">
        <title>De novo assembly and annotation of 12 fungi associated with fruit tree decline syndrome in Ontario, Canada.</title>
        <authorList>
            <person name="Sulman M."/>
            <person name="Ellouze W."/>
            <person name="Ilyukhin E."/>
        </authorList>
    </citation>
    <scope>NUCLEOTIDE SEQUENCE [LARGE SCALE GENOMIC DNA]</scope>
    <source>
        <strain evidence="6 7">M11/M66-122</strain>
    </source>
</reference>
<dbReference type="Gene3D" id="3.50.50.60">
    <property type="entry name" value="FAD/NAD(P)-binding domain"/>
    <property type="match status" value="1"/>
</dbReference>
<evidence type="ECO:0000256" key="3">
    <source>
        <dbReference type="ARBA" id="ARBA00022827"/>
    </source>
</evidence>
<dbReference type="AlphaFoldDB" id="A0AAN9YQV2"/>
<dbReference type="Pfam" id="PF01494">
    <property type="entry name" value="FAD_binding_3"/>
    <property type="match status" value="1"/>
</dbReference>